<evidence type="ECO:0000313" key="9">
    <source>
        <dbReference type="Proteomes" id="UP000887116"/>
    </source>
</evidence>
<evidence type="ECO:0000256" key="3">
    <source>
        <dbReference type="ARBA" id="ARBA00022771"/>
    </source>
</evidence>
<dbReference type="Pfam" id="PF14768">
    <property type="entry name" value="RPA_interact_C"/>
    <property type="match status" value="1"/>
</dbReference>
<dbReference type="GO" id="GO:0006606">
    <property type="term" value="P:protein import into nucleus"/>
    <property type="evidence" value="ECO:0007669"/>
    <property type="project" value="TreeGrafter"/>
</dbReference>
<comment type="caution">
    <text evidence="8">The sequence shown here is derived from an EMBL/GenBank/DDBJ whole genome shotgun (WGS) entry which is preliminary data.</text>
</comment>
<dbReference type="Pfam" id="PF14766">
    <property type="entry name" value="RPA_interact_N"/>
    <property type="match status" value="1"/>
</dbReference>
<dbReference type="GO" id="GO:0005634">
    <property type="term" value="C:nucleus"/>
    <property type="evidence" value="ECO:0007669"/>
    <property type="project" value="UniProtKB-SubCell"/>
</dbReference>
<keyword evidence="2" id="KW-0479">Metal-binding</keyword>
<dbReference type="EMBL" id="BMAO01002125">
    <property type="protein sequence ID" value="GFQ78428.1"/>
    <property type="molecule type" value="Genomic_DNA"/>
</dbReference>
<proteinExistence type="predicted"/>
<feature type="domain" description="RPA-interacting protein N-terminal" evidence="6">
    <location>
        <begin position="15"/>
        <end position="50"/>
    </location>
</feature>
<comment type="subcellular location">
    <subcellularLocation>
        <location evidence="1">Nucleus</location>
    </subcellularLocation>
</comment>
<dbReference type="AlphaFoldDB" id="A0A8X6FF19"/>
<keyword evidence="9" id="KW-1185">Reference proteome</keyword>
<dbReference type="OrthoDB" id="435311at2759"/>
<evidence type="ECO:0000313" key="8">
    <source>
        <dbReference type="EMBL" id="GFQ78428.1"/>
    </source>
</evidence>
<dbReference type="PANTHER" id="PTHR31742:SF1">
    <property type="entry name" value="RPA-INTERACTING PROTEIN"/>
    <property type="match status" value="1"/>
</dbReference>
<evidence type="ECO:0000256" key="4">
    <source>
        <dbReference type="ARBA" id="ARBA00022833"/>
    </source>
</evidence>
<name>A0A8X6FF19_TRICU</name>
<keyword evidence="3" id="KW-0863">Zinc-finger</keyword>
<reference evidence="8" key="1">
    <citation type="submission" date="2020-07" db="EMBL/GenBank/DDBJ databases">
        <title>Multicomponent nature underlies the extraordinary mechanical properties of spider dragline silk.</title>
        <authorList>
            <person name="Kono N."/>
            <person name="Nakamura H."/>
            <person name="Mori M."/>
            <person name="Yoshida Y."/>
            <person name="Ohtoshi R."/>
            <person name="Malay A.D."/>
            <person name="Moran D.A.P."/>
            <person name="Tomita M."/>
            <person name="Numata K."/>
            <person name="Arakawa K."/>
        </authorList>
    </citation>
    <scope>NUCLEOTIDE SEQUENCE</scope>
</reference>
<accession>A0A8X6FF19</accession>
<evidence type="ECO:0000259" key="6">
    <source>
        <dbReference type="Pfam" id="PF14766"/>
    </source>
</evidence>
<keyword evidence="5" id="KW-0539">Nucleus</keyword>
<evidence type="ECO:0000256" key="2">
    <source>
        <dbReference type="ARBA" id="ARBA00022723"/>
    </source>
</evidence>
<protein>
    <submittedName>
        <fullName evidence="8">RPA-interacting protein A</fullName>
    </submittedName>
</protein>
<organism evidence="8 9">
    <name type="scientific">Trichonephila clavata</name>
    <name type="common">Joro spider</name>
    <name type="synonym">Nephila clavata</name>
    <dbReference type="NCBI Taxonomy" id="2740835"/>
    <lineage>
        <taxon>Eukaryota</taxon>
        <taxon>Metazoa</taxon>
        <taxon>Ecdysozoa</taxon>
        <taxon>Arthropoda</taxon>
        <taxon>Chelicerata</taxon>
        <taxon>Arachnida</taxon>
        <taxon>Araneae</taxon>
        <taxon>Araneomorphae</taxon>
        <taxon>Entelegynae</taxon>
        <taxon>Araneoidea</taxon>
        <taxon>Nephilidae</taxon>
        <taxon>Trichonephila</taxon>
    </lineage>
</organism>
<dbReference type="GO" id="GO:0008270">
    <property type="term" value="F:zinc ion binding"/>
    <property type="evidence" value="ECO:0007669"/>
    <property type="project" value="UniProtKB-KW"/>
</dbReference>
<dbReference type="InterPro" id="IPR028159">
    <property type="entry name" value="RPA_interact_C_dom"/>
</dbReference>
<feature type="domain" description="RPA-interacting protein C-terminal" evidence="7">
    <location>
        <begin position="141"/>
        <end position="220"/>
    </location>
</feature>
<dbReference type="InterPro" id="IPR028158">
    <property type="entry name" value="RPA_interact_N_dom"/>
</dbReference>
<dbReference type="InterPro" id="IPR028156">
    <property type="entry name" value="RIP"/>
</dbReference>
<sequence length="223" mass="26152">METSRNTANDRLKEHHTLYKLRTPQWKETFRMKCYQRLKNSRSRLVDKFRGLVDMDLCSDETIDVLMKEDWKSMSKKNNPLSSIFQNNDLDDGEINEFISIMEGIQKEFLEEERKYLEEYAASEDRNLNLQIDWLKQDEIICPICQKNPLHQILSVIFCACGLRIDVQQDGLTLQHLKTSLHKGLEDHEQICLLTPSFSLLHFLNDTNLAITCGVCSFMYIVI</sequence>
<dbReference type="PANTHER" id="PTHR31742">
    <property type="entry name" value="RPA-INTERACTING PROTEIN RPAIN"/>
    <property type="match status" value="1"/>
</dbReference>
<dbReference type="Proteomes" id="UP000887116">
    <property type="component" value="Unassembled WGS sequence"/>
</dbReference>
<gene>
    <name evidence="8" type="primary">rpain-a</name>
    <name evidence="8" type="ORF">TNCT_320581</name>
</gene>
<evidence type="ECO:0000259" key="7">
    <source>
        <dbReference type="Pfam" id="PF14768"/>
    </source>
</evidence>
<evidence type="ECO:0000256" key="5">
    <source>
        <dbReference type="ARBA" id="ARBA00023242"/>
    </source>
</evidence>
<evidence type="ECO:0000256" key="1">
    <source>
        <dbReference type="ARBA" id="ARBA00004123"/>
    </source>
</evidence>
<keyword evidence="4" id="KW-0862">Zinc</keyword>